<comment type="caution">
    <text evidence="1">The sequence shown here is derived from an EMBL/GenBank/DDBJ whole genome shotgun (WGS) entry which is preliminary data.</text>
</comment>
<organism evidence="1 2">
    <name type="scientific">Amycolatopsis rhizosphaerae</name>
    <dbReference type="NCBI Taxonomy" id="2053003"/>
    <lineage>
        <taxon>Bacteria</taxon>
        <taxon>Bacillati</taxon>
        <taxon>Actinomycetota</taxon>
        <taxon>Actinomycetes</taxon>
        <taxon>Pseudonocardiales</taxon>
        <taxon>Pseudonocardiaceae</taxon>
        <taxon>Amycolatopsis</taxon>
    </lineage>
</organism>
<evidence type="ECO:0000313" key="1">
    <source>
        <dbReference type="EMBL" id="TVT61916.1"/>
    </source>
</evidence>
<name>A0A558DLL5_9PSEU</name>
<dbReference type="Proteomes" id="UP000320011">
    <property type="component" value="Unassembled WGS sequence"/>
</dbReference>
<evidence type="ECO:0000313" key="2">
    <source>
        <dbReference type="Proteomes" id="UP000320011"/>
    </source>
</evidence>
<dbReference type="RefSeq" id="WP_144585368.1">
    <property type="nucleotide sequence ID" value="NZ_VJWX01000008.1"/>
</dbReference>
<keyword evidence="2" id="KW-1185">Reference proteome</keyword>
<dbReference type="AlphaFoldDB" id="A0A558DLL5"/>
<gene>
    <name evidence="1" type="ORF">FNH05_02000</name>
</gene>
<dbReference type="OrthoDB" id="5379188at2"/>
<dbReference type="Gene3D" id="3.40.50.300">
    <property type="entry name" value="P-loop containing nucleotide triphosphate hydrolases"/>
    <property type="match status" value="1"/>
</dbReference>
<reference evidence="1 2" key="2">
    <citation type="submission" date="2019-08" db="EMBL/GenBank/DDBJ databases">
        <title>Amycolatopsis acidicola sp. nov., isolated from peat swamp forest soil.</title>
        <authorList>
            <person name="Srisuk N."/>
        </authorList>
    </citation>
    <scope>NUCLEOTIDE SEQUENCE [LARGE SCALE GENOMIC DNA]</scope>
    <source>
        <strain evidence="1 2">TBRC 6029</strain>
    </source>
</reference>
<sequence length="1164" mass="128062">MRHDEDQGLIVYQVKWAASPPPKPIAWLNAAILRERTNIERLVSEGAQSYILMTSVSGTAVPNRGTMDKLRTELERYSSELGIHIECWWRADLDALIDAAPDSLKWSYGDMLAGWDLIRYLNRSETLAEQDRVLRDLVRQVIATQWEEDARVKFKQVDLVSSALGDLFVDVEAVRIAAPGSSARGKDRRVPHELGGAAAYLLKADYNQTLVFGAPGQGKSTLGQFLCQVHRAAFLDNASLFPAPPGVAGVTTPRLPLRVDLRDYASWLAGVDPFAVAARDYLTPAERQPDPSLEAFLVRLARAKSGALPVTAETLQRIFTRFPLLLVLDGLDEVAEPGERQLVVAQINDFCARIRAGVQPAQVIVTTRPNVVQLAEPSSASFESISLQPLSTQLRSTYLGLWSRAQGLVDRDRETLRRIFEVRAVEPHIAGLAENPMQMTILLFLILKRGESVPHARTELYSSYMQTFLDREAEKSIAVRRHRADLEEVTAHLGWVLQEQSEAGEVYGRLSVTMIKRVILSYLYSVGKDVTLVDELFTAVTYRVWALSSKQQGTFQFDILPMQEYFAAKHLYEVAGAGTRDFDKTLVFRQLVRRPYWMNTCRFYAGFATVSELIVLAEVLKDEFELEHRPAHLRLITWTLLADGVFSRRPRTQNEVVELLASNASAIILCHLDGRQDGLPLLAVEHGGEQLLGRLCALIAKYPSAGVSRARVRLIRCLGPTSLAFIEWWASQIFAAAGGDAETAWLHLTVAGPDIPEKAWSEDLIHRLSLADPAAADVALTTSVPIGEDSPLESLLVAHVLDGQCSGISSHGVGFPRELLRIFGPKGFIASAKQGEGLRHADPTRRVGFSTTRSRDLPALERLVSRDDRFGEAALAMLTGKGQQHTTSPWANTARALTAIFGPCWLAAEIAVIGAASAPEVLKTGGDITPGSDPLGPAADYGRLLTEIRANTAKNTWWMDQFHRYPDPLSRCTWSLALVAVAAPAVVLRCLDLLETAVAEAPPERRRALLFSSSNLGRSRVARRLELAALGGVHRRSPDVLLLLSHYAVESAGLDPLPGLPFEPLTAMASRGRVGWPGVHALVARLLGTPSEQAVEALKDCPAETDLLSTVEGLEIPLEHARRIFKEPTRFPASVVVLAEKMLTGAAREESIRGTASDEGWFRE</sequence>
<protein>
    <recommendedName>
        <fullName evidence="3">NACHT domain-containing protein</fullName>
    </recommendedName>
</protein>
<dbReference type="EMBL" id="VJWX01000008">
    <property type="protein sequence ID" value="TVT61916.1"/>
    <property type="molecule type" value="Genomic_DNA"/>
</dbReference>
<proteinExistence type="predicted"/>
<dbReference type="InterPro" id="IPR027417">
    <property type="entry name" value="P-loop_NTPase"/>
</dbReference>
<reference evidence="1 2" key="1">
    <citation type="submission" date="2019-07" db="EMBL/GenBank/DDBJ databases">
        <authorList>
            <person name="Duangmal K."/>
            <person name="Teo W.F.A."/>
        </authorList>
    </citation>
    <scope>NUCLEOTIDE SEQUENCE [LARGE SCALE GENOMIC DNA]</scope>
    <source>
        <strain evidence="1 2">TBRC 6029</strain>
    </source>
</reference>
<evidence type="ECO:0008006" key="3">
    <source>
        <dbReference type="Google" id="ProtNLM"/>
    </source>
</evidence>
<accession>A0A558DLL5</accession>